<proteinExistence type="predicted"/>
<dbReference type="RefSeq" id="WP_104002793.1">
    <property type="nucleotide sequence ID" value="NZ_FNVQ01000001.1"/>
</dbReference>
<organism evidence="2 3">
    <name type="scientific">Marinobacterium lutimaris</name>
    <dbReference type="NCBI Taxonomy" id="568106"/>
    <lineage>
        <taxon>Bacteria</taxon>
        <taxon>Pseudomonadati</taxon>
        <taxon>Pseudomonadota</taxon>
        <taxon>Gammaproteobacteria</taxon>
        <taxon>Oceanospirillales</taxon>
        <taxon>Oceanospirillaceae</taxon>
        <taxon>Marinobacterium</taxon>
    </lineage>
</organism>
<reference evidence="2 3" key="1">
    <citation type="submission" date="2016-10" db="EMBL/GenBank/DDBJ databases">
        <authorList>
            <person name="de Groot N.N."/>
        </authorList>
    </citation>
    <scope>NUCLEOTIDE SEQUENCE [LARGE SCALE GENOMIC DNA]</scope>
    <source>
        <strain evidence="2 3">DSM 22012</strain>
    </source>
</reference>
<protein>
    <submittedName>
        <fullName evidence="2">Uncharacterized protein</fullName>
    </submittedName>
</protein>
<dbReference type="OrthoDB" id="3671061at2"/>
<keyword evidence="1" id="KW-0472">Membrane</keyword>
<feature type="transmembrane region" description="Helical" evidence="1">
    <location>
        <begin position="6"/>
        <end position="24"/>
    </location>
</feature>
<accession>A0A1H5YYZ7</accession>
<sequence length="276" mass="31333">MDAWSWILLLVLTTLFCIGLWRTLGWERRLTHRLKTASGDDTGLARGQADLPAVLQNYLDNVLPAGDPMPLVSRVELKQHGLIDLGENEPQWKAFKARQLVFTRAPGFAWIARIRPTIWVCDAYAQQEGSLRAAFMGLLPLADQRDREALAEAELQRFLAELPWYPMLLLTHPGLSFKQVGDNSVEISIRDGELSASLTFVFNDEGLIDRVYAQERARFKTGKFMPTPWEGRWYAYARVAGVLVPQRAEAIWLEGEEPAPYWQAELDSLTYTDAQV</sequence>
<evidence type="ECO:0000256" key="1">
    <source>
        <dbReference type="SAM" id="Phobius"/>
    </source>
</evidence>
<keyword evidence="3" id="KW-1185">Reference proteome</keyword>
<evidence type="ECO:0000313" key="3">
    <source>
        <dbReference type="Proteomes" id="UP000236745"/>
    </source>
</evidence>
<dbReference type="Pfam" id="PF21900">
    <property type="entry name" value="DUF6920"/>
    <property type="match status" value="1"/>
</dbReference>
<keyword evidence="1" id="KW-0812">Transmembrane</keyword>
<dbReference type="Proteomes" id="UP000236745">
    <property type="component" value="Unassembled WGS sequence"/>
</dbReference>
<name>A0A1H5YYZ7_9GAMM</name>
<evidence type="ECO:0000313" key="2">
    <source>
        <dbReference type="EMBL" id="SEG28665.1"/>
    </source>
</evidence>
<dbReference type="AlphaFoldDB" id="A0A1H5YYZ7"/>
<gene>
    <name evidence="2" type="ORF">SAMN05444390_1011930</name>
</gene>
<dbReference type="InterPro" id="IPR054213">
    <property type="entry name" value="DUF6920"/>
</dbReference>
<dbReference type="EMBL" id="FNVQ01000001">
    <property type="protein sequence ID" value="SEG28665.1"/>
    <property type="molecule type" value="Genomic_DNA"/>
</dbReference>
<keyword evidence="1" id="KW-1133">Transmembrane helix</keyword>